<accession>A0A0Q2QGA5</accession>
<keyword evidence="1" id="KW-0812">Transmembrane</keyword>
<protein>
    <submittedName>
        <fullName evidence="2">Uncharacterized protein</fullName>
    </submittedName>
</protein>
<dbReference type="EMBL" id="LKTM01000154">
    <property type="protein sequence ID" value="KQH78845.1"/>
    <property type="molecule type" value="Genomic_DNA"/>
</dbReference>
<dbReference type="AlphaFoldDB" id="A0A0Q2QGA5"/>
<gene>
    <name evidence="2" type="ORF">AO501_28365</name>
</gene>
<dbReference type="RefSeq" id="WP_055578265.1">
    <property type="nucleotide sequence ID" value="NZ_LKTM01000154.1"/>
</dbReference>
<evidence type="ECO:0000313" key="3">
    <source>
        <dbReference type="Proteomes" id="UP000051677"/>
    </source>
</evidence>
<evidence type="ECO:0000313" key="2">
    <source>
        <dbReference type="EMBL" id="KQH78845.1"/>
    </source>
</evidence>
<keyword evidence="1" id="KW-0472">Membrane</keyword>
<feature type="transmembrane region" description="Helical" evidence="1">
    <location>
        <begin position="52"/>
        <end position="71"/>
    </location>
</feature>
<name>A0A0Q2QGA5_MYCGO</name>
<organism evidence="2 3">
    <name type="scientific">Mycobacterium gordonae</name>
    <dbReference type="NCBI Taxonomy" id="1778"/>
    <lineage>
        <taxon>Bacteria</taxon>
        <taxon>Bacillati</taxon>
        <taxon>Actinomycetota</taxon>
        <taxon>Actinomycetes</taxon>
        <taxon>Mycobacteriales</taxon>
        <taxon>Mycobacteriaceae</taxon>
        <taxon>Mycobacterium</taxon>
    </lineage>
</organism>
<dbReference type="Proteomes" id="UP000051677">
    <property type="component" value="Unassembled WGS sequence"/>
</dbReference>
<feature type="transmembrane region" description="Helical" evidence="1">
    <location>
        <begin position="21"/>
        <end position="46"/>
    </location>
</feature>
<reference evidence="2 3" key="1">
    <citation type="submission" date="2015-10" db="EMBL/GenBank/DDBJ databases">
        <title>Mycobacterium gordonae draft genome assembly.</title>
        <authorList>
            <person name="Ustinova V."/>
            <person name="Smirnova T."/>
            <person name="Blagodatskikh K."/>
            <person name="Varlamov D."/>
            <person name="Larionova E."/>
            <person name="Chernousova L."/>
        </authorList>
    </citation>
    <scope>NUCLEOTIDE SEQUENCE [LARGE SCALE GENOMIC DNA]</scope>
    <source>
        <strain evidence="2 3">CTRI 14-8773</strain>
    </source>
</reference>
<proteinExistence type="predicted"/>
<evidence type="ECO:0000256" key="1">
    <source>
        <dbReference type="SAM" id="Phobius"/>
    </source>
</evidence>
<comment type="caution">
    <text evidence="2">The sequence shown here is derived from an EMBL/GenBank/DDBJ whole genome shotgun (WGS) entry which is preliminary data.</text>
</comment>
<sequence length="87" mass="9043">MATMLTQPLRSERPAENSNVSDFNAVGVAVAAIWVIGLMVGIVALATGHLGVASAALLIAVLTPLFGLAWTHLSGTQAAFHEADRFD</sequence>
<keyword evidence="1" id="KW-1133">Transmembrane helix</keyword>